<dbReference type="PANTHER" id="PTHR12784:SF6">
    <property type="entry name" value="NEURON NAVIGATOR 2"/>
    <property type="match status" value="1"/>
</dbReference>
<accession>A0ABV0ULV1</accession>
<name>A0ABV0ULV1_9TELE</name>
<sequence>MKLSVQLGIFAQRPSSHSNTGTLNSWDDSSSVSSGISDNIDTDDINTSSSISSYANTPAAQRKGLNTQ</sequence>
<feature type="compositionally biased region" description="Polar residues" evidence="1">
    <location>
        <begin position="54"/>
        <end position="68"/>
    </location>
</feature>
<proteinExistence type="predicted"/>
<evidence type="ECO:0000313" key="3">
    <source>
        <dbReference type="Proteomes" id="UP001482620"/>
    </source>
</evidence>
<evidence type="ECO:0000313" key="2">
    <source>
        <dbReference type="EMBL" id="MEQ2245211.1"/>
    </source>
</evidence>
<dbReference type="InterPro" id="IPR039041">
    <property type="entry name" value="Nav/unc-53"/>
</dbReference>
<reference evidence="2 3" key="1">
    <citation type="submission" date="2021-06" db="EMBL/GenBank/DDBJ databases">
        <authorList>
            <person name="Palmer J.M."/>
        </authorList>
    </citation>
    <scope>NUCLEOTIDE SEQUENCE [LARGE SCALE GENOMIC DNA]</scope>
    <source>
        <strain evidence="3">if_2019</strain>
        <tissue evidence="2">Muscle</tissue>
    </source>
</reference>
<protein>
    <submittedName>
        <fullName evidence="2">Neuron navigator 2</fullName>
    </submittedName>
</protein>
<dbReference type="EMBL" id="JAHRIQ010072581">
    <property type="protein sequence ID" value="MEQ2245211.1"/>
    <property type="molecule type" value="Genomic_DNA"/>
</dbReference>
<feature type="non-terminal residue" evidence="2">
    <location>
        <position position="68"/>
    </location>
</feature>
<comment type="caution">
    <text evidence="2">The sequence shown here is derived from an EMBL/GenBank/DDBJ whole genome shotgun (WGS) entry which is preliminary data.</text>
</comment>
<feature type="compositionally biased region" description="Polar residues" evidence="1">
    <location>
        <begin position="13"/>
        <end position="23"/>
    </location>
</feature>
<organism evidence="2 3">
    <name type="scientific">Ilyodon furcidens</name>
    <name type="common">goldbreast splitfin</name>
    <dbReference type="NCBI Taxonomy" id="33524"/>
    <lineage>
        <taxon>Eukaryota</taxon>
        <taxon>Metazoa</taxon>
        <taxon>Chordata</taxon>
        <taxon>Craniata</taxon>
        <taxon>Vertebrata</taxon>
        <taxon>Euteleostomi</taxon>
        <taxon>Actinopterygii</taxon>
        <taxon>Neopterygii</taxon>
        <taxon>Teleostei</taxon>
        <taxon>Neoteleostei</taxon>
        <taxon>Acanthomorphata</taxon>
        <taxon>Ovalentaria</taxon>
        <taxon>Atherinomorphae</taxon>
        <taxon>Cyprinodontiformes</taxon>
        <taxon>Goodeidae</taxon>
        <taxon>Ilyodon</taxon>
    </lineage>
</organism>
<keyword evidence="3" id="KW-1185">Reference proteome</keyword>
<evidence type="ECO:0000256" key="1">
    <source>
        <dbReference type="SAM" id="MobiDB-lite"/>
    </source>
</evidence>
<dbReference type="PANTHER" id="PTHR12784">
    <property type="entry name" value="STEERIN"/>
    <property type="match status" value="1"/>
</dbReference>
<dbReference type="Proteomes" id="UP001482620">
    <property type="component" value="Unassembled WGS sequence"/>
</dbReference>
<feature type="compositionally biased region" description="Low complexity" evidence="1">
    <location>
        <begin position="24"/>
        <end position="53"/>
    </location>
</feature>
<gene>
    <name evidence="2" type="primary">NAV2_2</name>
    <name evidence="2" type="ORF">ILYODFUR_025268</name>
</gene>
<feature type="region of interest" description="Disordered" evidence="1">
    <location>
        <begin position="1"/>
        <end position="68"/>
    </location>
</feature>